<dbReference type="Gene3D" id="2.60.40.2840">
    <property type="match status" value="1"/>
</dbReference>
<sequence length="593" mass="68843">METSKEAAGADLSPATFSQVVFTDIQYSYLPSAPITCRFTLNAAFQPSSRDWVGIFKVGWSSTKDYHTFVWVETSQDAEGLQTMTRQAVFKEYYLPKDEIEFYQFCYIDSSGQVRGASTPFRFTNPTEQNVESSMEDDLLVITTQEQVEQSQREKDGLQKELNLMRAENENLKSSLLKEQNENRVFKEQSEERKTEWTKLGKEMDQIKEHNEKLKHTLQLQLKENDRLKEEMMIQLQNSAEQEKLSQSLVSKTMEEKYDRAVVKISQLKEEREELKQKLEAQSDENTKLKAKLRETERELSRTNDRFQLLQVDFQSSNKEKERVAAELQRLQSLTCSIDEVKRENRELSRRLSEQETMQRTPQDDLKVQCQTLSRKLHETQAKLVAEKEETRTAKRQAEVLENELKDIREQLKNVATASDVETRRSSKYELVVTELNKLLADKDIFVQEQEQQMKLVKRENLELVKENQKLKGDIERLRSVYSSPEGAAAAVSAPEEESPYLQPDVVAPASDASANQQSSQEQQENIYDTIDSLQQPEEPALVCRHCQERFPGITQNELEQHEQSHRVCPFCTMICDSMEQAVFEDHVYGHEL</sequence>
<name>A0A3Q3A4J1_KRYMA</name>
<dbReference type="STRING" id="37003.ENSKMAP00000005789"/>
<dbReference type="GeneID" id="108248056"/>
<dbReference type="OMA" id="PFCFRNP"/>
<dbReference type="KEGG" id="kmr:108248056"/>
<dbReference type="OrthoDB" id="10015001at2759"/>
<dbReference type="Proteomes" id="UP000264800">
    <property type="component" value="Unplaced"/>
</dbReference>
<reference evidence="4" key="2">
    <citation type="submission" date="2025-09" db="UniProtKB">
        <authorList>
            <consortium name="Ensembl"/>
        </authorList>
    </citation>
    <scope>IDENTIFICATION</scope>
</reference>
<dbReference type="CTD" id="10241"/>
<feature type="domain" description="SKICH" evidence="3">
    <location>
        <begin position="20"/>
        <end position="123"/>
    </location>
</feature>
<dbReference type="Pfam" id="PF17751">
    <property type="entry name" value="SKICH"/>
    <property type="match status" value="1"/>
</dbReference>
<organism evidence="4 5">
    <name type="scientific">Kryptolebias marmoratus</name>
    <name type="common">Mangrove killifish</name>
    <name type="synonym">Rivulus marmoratus</name>
    <dbReference type="NCBI Taxonomy" id="37003"/>
    <lineage>
        <taxon>Eukaryota</taxon>
        <taxon>Metazoa</taxon>
        <taxon>Chordata</taxon>
        <taxon>Craniata</taxon>
        <taxon>Vertebrata</taxon>
        <taxon>Euteleostomi</taxon>
        <taxon>Actinopterygii</taxon>
        <taxon>Neopterygii</taxon>
        <taxon>Teleostei</taxon>
        <taxon>Neoteleostei</taxon>
        <taxon>Acanthomorphata</taxon>
        <taxon>Ovalentaria</taxon>
        <taxon>Atherinomorphae</taxon>
        <taxon>Cyprinodontiformes</taxon>
        <taxon>Rivulidae</taxon>
        <taxon>Kryptolebias</taxon>
    </lineage>
</organism>
<dbReference type="AlphaFoldDB" id="A0A3Q3A4J1"/>
<evidence type="ECO:0000313" key="5">
    <source>
        <dbReference type="Proteomes" id="UP000264800"/>
    </source>
</evidence>
<keyword evidence="5" id="KW-1185">Reference proteome</keyword>
<evidence type="ECO:0000313" key="4">
    <source>
        <dbReference type="Ensembl" id="ENSKMAP00000005789.1"/>
    </source>
</evidence>
<evidence type="ECO:0000256" key="1">
    <source>
        <dbReference type="ARBA" id="ARBA00023054"/>
    </source>
</evidence>
<accession>A0A3Q3A4J1</accession>
<feature type="coiled-coil region" evidence="2">
    <location>
        <begin position="447"/>
        <end position="481"/>
    </location>
</feature>
<reference evidence="4" key="1">
    <citation type="submission" date="2025-08" db="UniProtKB">
        <authorList>
            <consortium name="Ensembl"/>
        </authorList>
    </citation>
    <scope>IDENTIFICATION</scope>
</reference>
<keyword evidence="1 2" id="KW-0175">Coiled coil</keyword>
<dbReference type="Gene3D" id="6.20.250.40">
    <property type="match status" value="1"/>
</dbReference>
<dbReference type="GeneTree" id="ENSGT00950000183025"/>
<dbReference type="RefSeq" id="XP_017292021.1">
    <property type="nucleotide sequence ID" value="XM_017436532.3"/>
</dbReference>
<evidence type="ECO:0000259" key="3">
    <source>
        <dbReference type="Pfam" id="PF17751"/>
    </source>
</evidence>
<feature type="coiled-coil region" evidence="2">
    <location>
        <begin position="141"/>
        <end position="418"/>
    </location>
</feature>
<dbReference type="InterPro" id="IPR041611">
    <property type="entry name" value="SKICH"/>
</dbReference>
<dbReference type="PANTHER" id="PTHR31915:SF10">
    <property type="entry name" value="CALCIUM-BINDING AND COILED-COIL DOMAIN 2"/>
    <property type="match status" value="1"/>
</dbReference>
<dbReference type="InterPro" id="IPR051002">
    <property type="entry name" value="UBA_autophagy_assoc_protein"/>
</dbReference>
<proteinExistence type="predicted"/>
<dbReference type="PANTHER" id="PTHR31915">
    <property type="entry name" value="SKICH DOMAIN-CONTAINING PROTEIN"/>
    <property type="match status" value="1"/>
</dbReference>
<protein>
    <submittedName>
        <fullName evidence="4">Calcium binding and coiled-coil domain 2</fullName>
    </submittedName>
</protein>
<evidence type="ECO:0000256" key="2">
    <source>
        <dbReference type="SAM" id="Coils"/>
    </source>
</evidence>
<dbReference type="Ensembl" id="ENSKMAT00000005889.1">
    <property type="protein sequence ID" value="ENSKMAP00000005789.1"/>
    <property type="gene ID" value="ENSKMAG00000004403.1"/>
</dbReference>